<organism evidence="3 4">
    <name type="scientific">Brevibacillus formosus</name>
    <dbReference type="NCBI Taxonomy" id="54913"/>
    <lineage>
        <taxon>Bacteria</taxon>
        <taxon>Bacillati</taxon>
        <taxon>Bacillota</taxon>
        <taxon>Bacilli</taxon>
        <taxon>Bacillales</taxon>
        <taxon>Paenibacillaceae</taxon>
        <taxon>Brevibacillus</taxon>
    </lineage>
</organism>
<feature type="domain" description="Glycosyltransferase 2-like" evidence="2">
    <location>
        <begin position="4"/>
        <end position="129"/>
    </location>
</feature>
<dbReference type="InterPro" id="IPR011990">
    <property type="entry name" value="TPR-like_helical_dom_sf"/>
</dbReference>
<proteinExistence type="predicted"/>
<evidence type="ECO:0000256" key="1">
    <source>
        <dbReference type="PROSITE-ProRule" id="PRU00339"/>
    </source>
</evidence>
<dbReference type="PROSITE" id="PS50005">
    <property type="entry name" value="TPR"/>
    <property type="match status" value="3"/>
</dbReference>
<dbReference type="EMBL" id="CP018145">
    <property type="protein sequence ID" value="ASJ56094.1"/>
    <property type="molecule type" value="Genomic_DNA"/>
</dbReference>
<dbReference type="AlphaFoldDB" id="A0A220MLU2"/>
<feature type="repeat" description="TPR" evidence="1">
    <location>
        <begin position="320"/>
        <end position="353"/>
    </location>
</feature>
<reference evidence="3 4" key="1">
    <citation type="submission" date="2016-11" db="EMBL/GenBank/DDBJ databases">
        <authorList>
            <person name="Jaros S."/>
            <person name="Januszkiewicz K."/>
            <person name="Wedrychowicz H."/>
        </authorList>
    </citation>
    <scope>NUCLEOTIDE SEQUENCE [LARGE SCALE GENOMIC DNA]</scope>
    <source>
        <strain evidence="3 4">NF2</strain>
    </source>
</reference>
<dbReference type="SMART" id="SM00028">
    <property type="entry name" value="TPR"/>
    <property type="match status" value="4"/>
</dbReference>
<dbReference type="Proteomes" id="UP000197781">
    <property type="component" value="Chromosome"/>
</dbReference>
<dbReference type="InterPro" id="IPR029044">
    <property type="entry name" value="Nucleotide-diphossugar_trans"/>
</dbReference>
<evidence type="ECO:0000259" key="2">
    <source>
        <dbReference type="Pfam" id="PF00535"/>
    </source>
</evidence>
<dbReference type="Gene3D" id="1.25.40.10">
    <property type="entry name" value="Tetratricopeptide repeat domain"/>
    <property type="match status" value="2"/>
</dbReference>
<protein>
    <recommendedName>
        <fullName evidence="2">Glycosyltransferase 2-like domain-containing protein</fullName>
    </recommendedName>
</protein>
<dbReference type="KEGG" id="bfm:BP422_22635"/>
<accession>A0A220MLU2</accession>
<dbReference type="InterPro" id="IPR001173">
    <property type="entry name" value="Glyco_trans_2-like"/>
</dbReference>
<dbReference type="SUPFAM" id="SSF48452">
    <property type="entry name" value="TPR-like"/>
    <property type="match status" value="2"/>
</dbReference>
<feature type="repeat" description="TPR" evidence="1">
    <location>
        <begin position="275"/>
        <end position="308"/>
    </location>
</feature>
<name>A0A220MLU2_9BACL</name>
<dbReference type="CDD" id="cd02511">
    <property type="entry name" value="Beta4Glucosyltransferase"/>
    <property type="match status" value="1"/>
</dbReference>
<sequence length="639" mass="73367">MIVSACVITKDEEHNLPDCLESIKEFASEIIIVDTGSTDGTIEVAKKYQASVYHFDWIDDFSAARNFAISQAKGNWIIFLDADEYLSQDSMKHIMSILNKAEEQKNEFVLGVIANIDKVRHQTVNVSPHIRIFRNDPSIRYVGAIHERVMKNGGPMKIFDAKDQITIIHTGYSQEIVQSKNKSERNLQLLFKEWDNHPNRSDLAFYISESYMINQNFEEALTYAQKALQFQNATLVGLYEKNYVNLINCMIKLEHPNSKITETIHAAILSHPEYPDFYFFLGDIYRASNRTRDAIEAFHEGIERSTKLSMAQSSAYFNATKVLTIIGQLYLSLNELPQGVESFVRSLQLDKLNYRSLTEMLKVFSLHESWENTLSVISSLYDVRDPRDILLLLNATVEVGNKGLASHFYGLLKDPTIIGQSKVYAQYHMLQGKYVQAAALFQNRFLQSNHIEDRVNMVVAAILSADVTYLDSVSHLMTPSLLALINRAEQGIDPEEFSYFIHALIRLNCWEQLLEYAELIDQYQQLLITAECFYENQSYNFAIEFYQFYLEKESDTLTKSTASTILIKMAKCLYLLGDWEQAISLLKEAQMLNPNEYAVYEWQLSILMRVRDLASAAQVSQAAMQYFPDSPYLKTIITH</sequence>
<feature type="repeat" description="TPR" evidence="1">
    <location>
        <begin position="563"/>
        <end position="596"/>
    </location>
</feature>
<dbReference type="PANTHER" id="PTHR43630">
    <property type="entry name" value="POLY-BETA-1,6-N-ACETYL-D-GLUCOSAMINE SYNTHASE"/>
    <property type="match status" value="1"/>
</dbReference>
<keyword evidence="1" id="KW-0802">TPR repeat</keyword>
<dbReference type="RefSeq" id="WP_167385145.1">
    <property type="nucleotide sequence ID" value="NZ_CP018145.1"/>
</dbReference>
<evidence type="ECO:0000313" key="4">
    <source>
        <dbReference type="Proteomes" id="UP000197781"/>
    </source>
</evidence>
<dbReference type="Gene3D" id="3.90.550.10">
    <property type="entry name" value="Spore Coat Polysaccharide Biosynthesis Protein SpsA, Chain A"/>
    <property type="match status" value="1"/>
</dbReference>
<dbReference type="InterPro" id="IPR019734">
    <property type="entry name" value="TPR_rpt"/>
</dbReference>
<dbReference type="PANTHER" id="PTHR43630:SF2">
    <property type="entry name" value="GLYCOSYLTRANSFERASE"/>
    <property type="match status" value="1"/>
</dbReference>
<evidence type="ECO:0000313" key="3">
    <source>
        <dbReference type="EMBL" id="ASJ56094.1"/>
    </source>
</evidence>
<dbReference type="Pfam" id="PF00535">
    <property type="entry name" value="Glycos_transf_2"/>
    <property type="match status" value="1"/>
</dbReference>
<dbReference type="SUPFAM" id="SSF53448">
    <property type="entry name" value="Nucleotide-diphospho-sugar transferases"/>
    <property type="match status" value="1"/>
</dbReference>
<gene>
    <name evidence="3" type="ORF">BP422_22635</name>
</gene>